<sequence>MEQEPIIRISHLIWGGLLFAAILVGVVSYQEALKENEALELKLSAVPNIQEFEQQISNLQSERSALQSKVSELNRKVAETNSEQTQFKKGLNAEQDSLASASSENSNLQSEVQALRKERNALQNKVSELNKKVAETNSEQAQFKKGLSAEQGRLASANSEITKLSSEVQALRGERSALQATVTELNQKVAKTNGDKPQFKKDLRADKDGMASANPENTNLSSELQAIGVFDFIIARSDFKLEKCDAYSCNFVSTDNAIKMELKKATLEQHVSKDLNFLLDIKFDSKLFNSSLLVHYYNDKSLIRVYMKGADMPIEAIGNDEISHLQAWLQKVQPHVQ</sequence>
<dbReference type="PANTHER" id="PTHR34707:SF1">
    <property type="entry name" value="VIMENTIN-TYPE INTERMEDIATE FILAMENT-ASSOCIATED COILED-COIL PROTEIN"/>
    <property type="match status" value="1"/>
</dbReference>
<proteinExistence type="predicted"/>
<reference evidence="3" key="1">
    <citation type="submission" date="2018-05" db="EMBL/GenBank/DDBJ databases">
        <authorList>
            <person name="Lanie J.A."/>
            <person name="Ng W.-L."/>
            <person name="Kazmierczak K.M."/>
            <person name="Andrzejewski T.M."/>
            <person name="Davidsen T.M."/>
            <person name="Wayne K.J."/>
            <person name="Tettelin H."/>
            <person name="Glass J.I."/>
            <person name="Rusch D."/>
            <person name="Podicherti R."/>
            <person name="Tsui H.-C.T."/>
            <person name="Winkler M.E."/>
        </authorList>
    </citation>
    <scope>NUCLEOTIDE SEQUENCE</scope>
</reference>
<dbReference type="PANTHER" id="PTHR34707">
    <property type="entry name" value="VIMENTIN-TYPE INTERMEDIATE FILAMENT-ASSOCIATED COILED-COIL PROTEIN"/>
    <property type="match status" value="1"/>
</dbReference>
<dbReference type="EMBL" id="UINC01018142">
    <property type="protein sequence ID" value="SVA75912.1"/>
    <property type="molecule type" value="Genomic_DNA"/>
</dbReference>
<organism evidence="3">
    <name type="scientific">marine metagenome</name>
    <dbReference type="NCBI Taxonomy" id="408172"/>
    <lineage>
        <taxon>unclassified sequences</taxon>
        <taxon>metagenomes</taxon>
        <taxon>ecological metagenomes</taxon>
    </lineage>
</organism>
<protein>
    <submittedName>
        <fullName evidence="3">Uncharacterized protein</fullName>
    </submittedName>
</protein>
<evidence type="ECO:0000256" key="2">
    <source>
        <dbReference type="SAM" id="Phobius"/>
    </source>
</evidence>
<keyword evidence="2" id="KW-1133">Transmembrane helix</keyword>
<keyword evidence="2" id="KW-0472">Membrane</keyword>
<gene>
    <name evidence="3" type="ORF">METZ01_LOCUS128766</name>
</gene>
<keyword evidence="1" id="KW-0175">Coiled coil</keyword>
<keyword evidence="2" id="KW-0812">Transmembrane</keyword>
<feature type="coiled-coil region" evidence="1">
    <location>
        <begin position="49"/>
        <end position="188"/>
    </location>
</feature>
<accession>A0A381YH23</accession>
<dbReference type="Gene3D" id="1.10.287.1490">
    <property type="match status" value="1"/>
</dbReference>
<evidence type="ECO:0000313" key="3">
    <source>
        <dbReference type="EMBL" id="SVA75912.1"/>
    </source>
</evidence>
<feature type="transmembrane region" description="Helical" evidence="2">
    <location>
        <begin position="12"/>
        <end position="29"/>
    </location>
</feature>
<dbReference type="AlphaFoldDB" id="A0A381YH23"/>
<name>A0A381YH23_9ZZZZ</name>
<dbReference type="GO" id="GO:0045098">
    <property type="term" value="C:type III intermediate filament"/>
    <property type="evidence" value="ECO:0007669"/>
    <property type="project" value="TreeGrafter"/>
</dbReference>
<evidence type="ECO:0000256" key="1">
    <source>
        <dbReference type="SAM" id="Coils"/>
    </source>
</evidence>